<gene>
    <name evidence="2" type="ORF">METZ01_LOCUS104564</name>
</gene>
<organism evidence="2">
    <name type="scientific">marine metagenome</name>
    <dbReference type="NCBI Taxonomy" id="408172"/>
    <lineage>
        <taxon>unclassified sequences</taxon>
        <taxon>metagenomes</taxon>
        <taxon>ecological metagenomes</taxon>
    </lineage>
</organism>
<dbReference type="Gene3D" id="1.10.101.10">
    <property type="entry name" value="PGBD-like superfamily/PGBD"/>
    <property type="match status" value="1"/>
</dbReference>
<reference evidence="2" key="1">
    <citation type="submission" date="2018-05" db="EMBL/GenBank/DDBJ databases">
        <authorList>
            <person name="Lanie J.A."/>
            <person name="Ng W.-L."/>
            <person name="Kazmierczak K.M."/>
            <person name="Andrzejewski T.M."/>
            <person name="Davidsen T.M."/>
            <person name="Wayne K.J."/>
            <person name="Tettelin H."/>
            <person name="Glass J.I."/>
            <person name="Rusch D."/>
            <person name="Podicherti R."/>
            <person name="Tsui H.-C.T."/>
            <person name="Winkler M.E."/>
        </authorList>
    </citation>
    <scope>NUCLEOTIDE SEQUENCE</scope>
</reference>
<dbReference type="InterPro" id="IPR002477">
    <property type="entry name" value="Peptidoglycan-bd-like"/>
</dbReference>
<protein>
    <recommendedName>
        <fullName evidence="1">Peptidoglycan binding-like domain-containing protein</fullName>
    </recommendedName>
</protein>
<dbReference type="Pfam" id="PF01471">
    <property type="entry name" value="PG_binding_1"/>
    <property type="match status" value="1"/>
</dbReference>
<evidence type="ECO:0000259" key="1">
    <source>
        <dbReference type="Pfam" id="PF01471"/>
    </source>
</evidence>
<sequence length="453" mass="51267">MAIFLLHSIYANLVQEVTTHRKSNGTLLRIVTSRVLDSDDIAGWKGQENWFYVTLNGSSLEPTFMDYLVFEPPVSDLEASENNESVQLGFLFDQSIEDFEIFHSRASRVILIQVWNILSDSLRSEVKVSESRNQNRAFSLPKDESKGSPFYDSWVYARDKYGPTKYFVWYDKWYSTDGDEKDPGDEPKPLKLKSLPLDEKSTLGSYSSFFQQTSNFPHLSEILDLGMLSHGIYRPNDVKVLQEALLELGYDLGSSGAYGNGMDGEFGWITERAVMNFQSDRGFSGDSIDGVVGPATLSQLTAMLDMGSHPPKDAKKDDTVVNKNTTKQTALIEKNRMPILAKTERRETKKLNNKNSTKKYKNLNLSNRKTFIKLACDLDDANVFIDGNHIGQTPIPEKLPINPGWHRVRIIDPNSPPIIYDIPVPDYQDVYIPQGRTQHIRFNIAKTDLGSVD</sequence>
<name>A0A381WGQ6_9ZZZZ</name>
<dbReference type="AlphaFoldDB" id="A0A381WGQ6"/>
<feature type="domain" description="Peptidoglycan binding-like" evidence="1">
    <location>
        <begin position="236"/>
        <end position="300"/>
    </location>
</feature>
<accession>A0A381WGQ6</accession>
<dbReference type="InterPro" id="IPR036365">
    <property type="entry name" value="PGBD-like_sf"/>
</dbReference>
<evidence type="ECO:0000313" key="2">
    <source>
        <dbReference type="EMBL" id="SVA51710.1"/>
    </source>
</evidence>
<proteinExistence type="predicted"/>
<dbReference type="SUPFAM" id="SSF47090">
    <property type="entry name" value="PGBD-like"/>
    <property type="match status" value="1"/>
</dbReference>
<dbReference type="InterPro" id="IPR036366">
    <property type="entry name" value="PGBDSf"/>
</dbReference>
<dbReference type="EMBL" id="UINC01011763">
    <property type="protein sequence ID" value="SVA51710.1"/>
    <property type="molecule type" value="Genomic_DNA"/>
</dbReference>